<keyword evidence="3" id="KW-1185">Reference proteome</keyword>
<gene>
    <name evidence="2" type="ORF">DF182_29885</name>
</gene>
<dbReference type="RefSeq" id="WP_113619420.1">
    <property type="nucleotide sequence ID" value="NZ_QFFJ01000002.1"/>
</dbReference>
<evidence type="ECO:0000313" key="2">
    <source>
        <dbReference type="EMBL" id="RBL90663.1"/>
    </source>
</evidence>
<sequence>MNEYTVNNEEEKEDKKSFIQRLRDSVIPIKPDDSAPVKVVKQIGFAAFLAVAGVVTTLLAIAVSFAL</sequence>
<comment type="caution">
    <text evidence="2">The sequence shown here is derived from an EMBL/GenBank/DDBJ whole genome shotgun (WGS) entry which is preliminary data.</text>
</comment>
<dbReference type="Proteomes" id="UP000253410">
    <property type="component" value="Unassembled WGS sequence"/>
</dbReference>
<dbReference type="OrthoDB" id="680468at2"/>
<evidence type="ECO:0000256" key="1">
    <source>
        <dbReference type="SAM" id="Phobius"/>
    </source>
</evidence>
<feature type="transmembrane region" description="Helical" evidence="1">
    <location>
        <begin position="43"/>
        <end position="66"/>
    </location>
</feature>
<reference evidence="2 3" key="1">
    <citation type="submission" date="2018-05" db="EMBL/GenBank/DDBJ databases">
        <title>Chitinophaga sp. K3CV102501T nov., isolated from isolated from a monsoon evergreen broad-leaved forest soil.</title>
        <authorList>
            <person name="Lv Y."/>
        </authorList>
    </citation>
    <scope>NUCLEOTIDE SEQUENCE [LARGE SCALE GENOMIC DNA]</scope>
    <source>
        <strain evidence="2 3">GDMCC 1.1325</strain>
    </source>
</reference>
<keyword evidence="1" id="KW-0472">Membrane</keyword>
<name>A0A365XWE5_9BACT</name>
<organism evidence="2 3">
    <name type="scientific">Chitinophaga flava</name>
    <dbReference type="NCBI Taxonomy" id="2259036"/>
    <lineage>
        <taxon>Bacteria</taxon>
        <taxon>Pseudomonadati</taxon>
        <taxon>Bacteroidota</taxon>
        <taxon>Chitinophagia</taxon>
        <taxon>Chitinophagales</taxon>
        <taxon>Chitinophagaceae</taxon>
        <taxon>Chitinophaga</taxon>
    </lineage>
</organism>
<dbReference type="AlphaFoldDB" id="A0A365XWE5"/>
<keyword evidence="1" id="KW-0812">Transmembrane</keyword>
<accession>A0A365XWE5</accession>
<proteinExistence type="predicted"/>
<keyword evidence="1" id="KW-1133">Transmembrane helix</keyword>
<protein>
    <submittedName>
        <fullName evidence="2">Uncharacterized protein</fullName>
    </submittedName>
</protein>
<dbReference type="EMBL" id="QFFJ01000002">
    <property type="protein sequence ID" value="RBL90663.1"/>
    <property type="molecule type" value="Genomic_DNA"/>
</dbReference>
<evidence type="ECO:0000313" key="3">
    <source>
        <dbReference type="Proteomes" id="UP000253410"/>
    </source>
</evidence>